<dbReference type="InterPro" id="IPR048519">
    <property type="entry name" value="Gfd2/YDR514C-like_C"/>
</dbReference>
<protein>
    <recommendedName>
        <fullName evidence="1">Gfd2/YDR514C-like C-terminal domain-containing protein</fullName>
    </recommendedName>
</protein>
<dbReference type="GO" id="GO:0003676">
    <property type="term" value="F:nucleic acid binding"/>
    <property type="evidence" value="ECO:0007669"/>
    <property type="project" value="InterPro"/>
</dbReference>
<dbReference type="PANTHER" id="PTHR28083">
    <property type="entry name" value="GOOD FOR FULL DBP5 ACTIVITY PROTEIN 2"/>
    <property type="match status" value="1"/>
</dbReference>
<dbReference type="InterPro" id="IPR012337">
    <property type="entry name" value="RNaseH-like_sf"/>
</dbReference>
<keyword evidence="3" id="KW-1185">Reference proteome</keyword>
<dbReference type="EMBL" id="MCFE01000095">
    <property type="protein sequence ID" value="ORX99583.1"/>
    <property type="molecule type" value="Genomic_DNA"/>
</dbReference>
<dbReference type="InterPro" id="IPR040151">
    <property type="entry name" value="Gfd2/YDR514C-like"/>
</dbReference>
<dbReference type="SUPFAM" id="SSF53098">
    <property type="entry name" value="Ribonuclease H-like"/>
    <property type="match status" value="1"/>
</dbReference>
<dbReference type="PANTHER" id="PTHR28083:SF1">
    <property type="entry name" value="GOOD FOR FULL DBP5 ACTIVITY PROTEIN 2"/>
    <property type="match status" value="1"/>
</dbReference>
<dbReference type="AlphaFoldDB" id="A0A1Y1YP27"/>
<comment type="caution">
    <text evidence="2">The sequence shown here is derived from an EMBL/GenBank/DDBJ whole genome shotgun (WGS) entry which is preliminary data.</text>
</comment>
<gene>
    <name evidence="2" type="ORF">K493DRAFT_313167</name>
</gene>
<evidence type="ECO:0000313" key="3">
    <source>
        <dbReference type="Proteomes" id="UP000193498"/>
    </source>
</evidence>
<dbReference type="OrthoDB" id="5953249at2759"/>
<dbReference type="STRING" id="1314790.A0A1Y1YP27"/>
<accession>A0A1Y1YP27</accession>
<evidence type="ECO:0000259" key="1">
    <source>
        <dbReference type="Pfam" id="PF21762"/>
    </source>
</evidence>
<reference evidence="2 3" key="1">
    <citation type="submission" date="2016-07" db="EMBL/GenBank/DDBJ databases">
        <title>Pervasive Adenine N6-methylation of Active Genes in Fungi.</title>
        <authorList>
            <consortium name="DOE Joint Genome Institute"/>
            <person name="Mondo S.J."/>
            <person name="Dannebaum R.O."/>
            <person name="Kuo R.C."/>
            <person name="Labutti K."/>
            <person name="Haridas S."/>
            <person name="Kuo A."/>
            <person name="Salamov A."/>
            <person name="Ahrendt S.R."/>
            <person name="Lipzen A."/>
            <person name="Sullivan W."/>
            <person name="Andreopoulos W.B."/>
            <person name="Clum A."/>
            <person name="Lindquist E."/>
            <person name="Daum C."/>
            <person name="Ramamoorthy G.K."/>
            <person name="Gryganskyi A."/>
            <person name="Culley D."/>
            <person name="Magnuson J.K."/>
            <person name="James T.Y."/>
            <person name="O'Malley M.A."/>
            <person name="Stajich J.E."/>
            <person name="Spatafora J.W."/>
            <person name="Visel A."/>
            <person name="Grigoriev I.V."/>
        </authorList>
    </citation>
    <scope>NUCLEOTIDE SEQUENCE [LARGE SCALE GENOMIC DNA]</scope>
    <source>
        <strain evidence="2 3">CBS 931.73</strain>
    </source>
</reference>
<dbReference type="Proteomes" id="UP000193498">
    <property type="component" value="Unassembled WGS sequence"/>
</dbReference>
<dbReference type="Pfam" id="PF21762">
    <property type="entry name" value="DEDDh_C"/>
    <property type="match status" value="1"/>
</dbReference>
<proteinExistence type="predicted"/>
<dbReference type="GO" id="GO:0005634">
    <property type="term" value="C:nucleus"/>
    <property type="evidence" value="ECO:0007669"/>
    <property type="project" value="TreeGrafter"/>
</dbReference>
<dbReference type="InterPro" id="IPR036397">
    <property type="entry name" value="RNaseH_sf"/>
</dbReference>
<organism evidence="2 3">
    <name type="scientific">Basidiobolus meristosporus CBS 931.73</name>
    <dbReference type="NCBI Taxonomy" id="1314790"/>
    <lineage>
        <taxon>Eukaryota</taxon>
        <taxon>Fungi</taxon>
        <taxon>Fungi incertae sedis</taxon>
        <taxon>Zoopagomycota</taxon>
        <taxon>Entomophthoromycotina</taxon>
        <taxon>Basidiobolomycetes</taxon>
        <taxon>Basidiobolales</taxon>
        <taxon>Basidiobolaceae</taxon>
        <taxon>Basidiobolus</taxon>
    </lineage>
</organism>
<feature type="domain" description="Gfd2/YDR514C-like C-terminal" evidence="1">
    <location>
        <begin position="158"/>
        <end position="318"/>
    </location>
</feature>
<evidence type="ECO:0000313" key="2">
    <source>
        <dbReference type="EMBL" id="ORX99583.1"/>
    </source>
</evidence>
<name>A0A1Y1YP27_9FUNG</name>
<sequence length="321" mass="37506">MLARAFLSDSETEDEPVLYRLDFLESTWSRAFKADTTAKKVVVQRLKIPEFYTNGAFGTFYLGTSRKDSLRYILISTPTYLRLKKEIESLIDRVLPPVRLMEAWKDVEKIEIDSRPTYYRVLKDLTRHKKMVERKERERLTLHSLRQARKFVAQKKYIFFAIDIESYEANHTFITEVGWTIYNPVKGLFVDKHYIVKENYHLRNGKYVADNKDRFAFGKSVCTSLLNTVSQLQADWEMSSPPILVGHDVKNDLQYLRNMGAKLSDPIETFDTSSLYMALTKVEQKRKLSSILSEFGIEHKYLHNAGNDAHYTMEAFLAIVR</sequence>
<dbReference type="Gene3D" id="3.30.420.10">
    <property type="entry name" value="Ribonuclease H-like superfamily/Ribonuclease H"/>
    <property type="match status" value="1"/>
</dbReference>
<dbReference type="InParanoid" id="A0A1Y1YP27"/>